<gene>
    <name evidence="2" type="ORF">P280DRAFT_466405</name>
</gene>
<accession>A0A6A6S7K4</accession>
<evidence type="ECO:0000256" key="1">
    <source>
        <dbReference type="SAM" id="SignalP"/>
    </source>
</evidence>
<reference evidence="2" key="1">
    <citation type="journal article" date="2020" name="Stud. Mycol.">
        <title>101 Dothideomycetes genomes: a test case for predicting lifestyles and emergence of pathogens.</title>
        <authorList>
            <person name="Haridas S."/>
            <person name="Albert R."/>
            <person name="Binder M."/>
            <person name="Bloem J."/>
            <person name="Labutti K."/>
            <person name="Salamov A."/>
            <person name="Andreopoulos B."/>
            <person name="Baker S."/>
            <person name="Barry K."/>
            <person name="Bills G."/>
            <person name="Bluhm B."/>
            <person name="Cannon C."/>
            <person name="Castanera R."/>
            <person name="Culley D."/>
            <person name="Daum C."/>
            <person name="Ezra D."/>
            <person name="Gonzalez J."/>
            <person name="Henrissat B."/>
            <person name="Kuo A."/>
            <person name="Liang C."/>
            <person name="Lipzen A."/>
            <person name="Lutzoni F."/>
            <person name="Magnuson J."/>
            <person name="Mondo S."/>
            <person name="Nolan M."/>
            <person name="Ohm R."/>
            <person name="Pangilinan J."/>
            <person name="Park H.-J."/>
            <person name="Ramirez L."/>
            <person name="Alfaro M."/>
            <person name="Sun H."/>
            <person name="Tritt A."/>
            <person name="Yoshinaga Y."/>
            <person name="Zwiers L.-H."/>
            <person name="Turgeon B."/>
            <person name="Goodwin S."/>
            <person name="Spatafora J."/>
            <person name="Crous P."/>
            <person name="Grigoriev I."/>
        </authorList>
    </citation>
    <scope>NUCLEOTIDE SEQUENCE</scope>
    <source>
        <strain evidence="2">CBS 473.64</strain>
    </source>
</reference>
<evidence type="ECO:0000313" key="3">
    <source>
        <dbReference type="Proteomes" id="UP000799753"/>
    </source>
</evidence>
<sequence length="106" mass="11351">MRSTTLYIPLNILAFLPLISTLALQNAARTEHAVFVDPGGPCAERSDCYGGAYCCSGICKLGSCRMDGTCDADNDCYGWCHNTPGKCSIKIGKLEGLCWCPNPPTL</sequence>
<dbReference type="EMBL" id="MU006779">
    <property type="protein sequence ID" value="KAF2643645.1"/>
    <property type="molecule type" value="Genomic_DNA"/>
</dbReference>
<name>A0A6A6S7K4_9PLEO</name>
<dbReference type="AlphaFoldDB" id="A0A6A6S7K4"/>
<keyword evidence="3" id="KW-1185">Reference proteome</keyword>
<proteinExistence type="predicted"/>
<dbReference type="OrthoDB" id="3778944at2759"/>
<organism evidence="2 3">
    <name type="scientific">Massarina eburnea CBS 473.64</name>
    <dbReference type="NCBI Taxonomy" id="1395130"/>
    <lineage>
        <taxon>Eukaryota</taxon>
        <taxon>Fungi</taxon>
        <taxon>Dikarya</taxon>
        <taxon>Ascomycota</taxon>
        <taxon>Pezizomycotina</taxon>
        <taxon>Dothideomycetes</taxon>
        <taxon>Pleosporomycetidae</taxon>
        <taxon>Pleosporales</taxon>
        <taxon>Massarineae</taxon>
        <taxon>Massarinaceae</taxon>
        <taxon>Massarina</taxon>
    </lineage>
</organism>
<protein>
    <submittedName>
        <fullName evidence="2">Uncharacterized protein</fullName>
    </submittedName>
</protein>
<feature type="chain" id="PRO_5025548220" evidence="1">
    <location>
        <begin position="24"/>
        <end position="106"/>
    </location>
</feature>
<dbReference type="Proteomes" id="UP000799753">
    <property type="component" value="Unassembled WGS sequence"/>
</dbReference>
<keyword evidence="1" id="KW-0732">Signal</keyword>
<evidence type="ECO:0000313" key="2">
    <source>
        <dbReference type="EMBL" id="KAF2643645.1"/>
    </source>
</evidence>
<feature type="signal peptide" evidence="1">
    <location>
        <begin position="1"/>
        <end position="23"/>
    </location>
</feature>